<evidence type="ECO:0000256" key="1">
    <source>
        <dbReference type="ARBA" id="ARBA00004127"/>
    </source>
</evidence>
<dbReference type="Pfam" id="PF15982">
    <property type="entry name" value="TMEM135_C_rich"/>
    <property type="match status" value="1"/>
</dbReference>
<feature type="transmembrane region" description="Helical" evidence="6">
    <location>
        <begin position="360"/>
        <end position="378"/>
    </location>
</feature>
<organism evidence="8 9">
    <name type="scientific">Ancylostoma ceylanicum</name>
    <dbReference type="NCBI Taxonomy" id="53326"/>
    <lineage>
        <taxon>Eukaryota</taxon>
        <taxon>Metazoa</taxon>
        <taxon>Ecdysozoa</taxon>
        <taxon>Nematoda</taxon>
        <taxon>Chromadorea</taxon>
        <taxon>Rhabditida</taxon>
        <taxon>Rhabditina</taxon>
        <taxon>Rhabditomorpha</taxon>
        <taxon>Strongyloidea</taxon>
        <taxon>Ancylostomatidae</taxon>
        <taxon>Ancylostomatinae</taxon>
        <taxon>Ancylostoma</taxon>
    </lineage>
</organism>
<evidence type="ECO:0000256" key="4">
    <source>
        <dbReference type="ARBA" id="ARBA00022989"/>
    </source>
</evidence>
<reference evidence="9" key="1">
    <citation type="journal article" date="2015" name="Nat. Genet.">
        <title>The genome and transcriptome of the zoonotic hookworm Ancylostoma ceylanicum identify infection-specific gene families.</title>
        <authorList>
            <person name="Schwarz E.M."/>
            <person name="Hu Y."/>
            <person name="Antoshechkin I."/>
            <person name="Miller M.M."/>
            <person name="Sternberg P.W."/>
            <person name="Aroian R.V."/>
        </authorList>
    </citation>
    <scope>NUCLEOTIDE SEQUENCE</scope>
    <source>
        <strain evidence="9">HY135</strain>
    </source>
</reference>
<keyword evidence="3 6" id="KW-0812">Transmembrane</keyword>
<dbReference type="OrthoDB" id="291792at2759"/>
<keyword evidence="5 6" id="KW-0472">Membrane</keyword>
<evidence type="ECO:0000256" key="5">
    <source>
        <dbReference type="ARBA" id="ARBA00023136"/>
    </source>
</evidence>
<gene>
    <name evidence="8" type="primary">Acey_s0084.g1708</name>
    <name evidence="8" type="ORF">Y032_0084g1708</name>
</gene>
<dbReference type="Proteomes" id="UP000024635">
    <property type="component" value="Unassembled WGS sequence"/>
</dbReference>
<evidence type="ECO:0000256" key="6">
    <source>
        <dbReference type="SAM" id="Phobius"/>
    </source>
</evidence>
<keyword evidence="9" id="KW-1185">Reference proteome</keyword>
<sequence>MAFLSKLAYALNMQVLTTNCYETIHTWEPDCYKAILVAAPNGFFVSLRTYLTFYLLTTLIGKKGNLRNVDWKKFFIDVLRSSLFLTTNLLLFQFFMCRIRHLLGFFTVPTMGWLTSTLASLCAILIEKQSRRPALALYTTNLASETLYRQLYNHGYLFNVKFGECIPFAVGVGLFMLLRARGKLQPSMEKVLNFSHSVTPNTDILDLKKVPDDFHALLHKLRYDFGRTASCEHKYSCASVAVESFVKNFAVGTGISAVLTLLGNLRKLLTNPLMISKILFSSNNLKLPLFSGLMPFLFHVTRCLLNRSRRCNTVVNNTVAGMVSAASMTAYPSVTIAMYTMWKGIEAAYWSLVESGVLPVVPFGDIIMYTFSTGYVLWQTVIEPQAIRKGYLGFLLQITGNRIKVFNRDLYEHFGFQSKLLYPNARPVLDTKYVTLNPMLYQKIMPPS</sequence>
<dbReference type="GO" id="GO:0012505">
    <property type="term" value="C:endomembrane system"/>
    <property type="evidence" value="ECO:0007669"/>
    <property type="project" value="UniProtKB-SubCell"/>
</dbReference>
<dbReference type="InterPro" id="IPR031926">
    <property type="entry name" value="TMEM135_N"/>
</dbReference>
<comment type="similarity">
    <text evidence="2">Belongs to the TMEM135 family.</text>
</comment>
<dbReference type="AlphaFoldDB" id="A0A016TQR2"/>
<comment type="caution">
    <text evidence="8">The sequence shown here is derived from an EMBL/GenBank/DDBJ whole genome shotgun (WGS) entry which is preliminary data.</text>
</comment>
<feature type="domain" description="Transmembrane protein 135 N-terminal" evidence="7">
    <location>
        <begin position="18"/>
        <end position="149"/>
    </location>
</feature>
<evidence type="ECO:0000313" key="8">
    <source>
        <dbReference type="EMBL" id="EYC04982.1"/>
    </source>
</evidence>
<keyword evidence="4 6" id="KW-1133">Transmembrane helix</keyword>
<accession>A0A016TQR2</accession>
<feature type="transmembrane region" description="Helical" evidence="6">
    <location>
        <begin position="102"/>
        <end position="126"/>
    </location>
</feature>
<evidence type="ECO:0000256" key="2">
    <source>
        <dbReference type="ARBA" id="ARBA00008924"/>
    </source>
</evidence>
<feature type="transmembrane region" description="Helical" evidence="6">
    <location>
        <begin position="74"/>
        <end position="95"/>
    </location>
</feature>
<dbReference type="EMBL" id="JARK01001420">
    <property type="protein sequence ID" value="EYC04982.1"/>
    <property type="molecule type" value="Genomic_DNA"/>
</dbReference>
<evidence type="ECO:0000313" key="9">
    <source>
        <dbReference type="Proteomes" id="UP000024635"/>
    </source>
</evidence>
<feature type="transmembrane region" description="Helical" evidence="6">
    <location>
        <begin position="156"/>
        <end position="178"/>
    </location>
</feature>
<comment type="subcellular location">
    <subcellularLocation>
        <location evidence="1">Endomembrane system</location>
        <topology evidence="1">Multi-pass membrane protein</topology>
    </subcellularLocation>
</comment>
<proteinExistence type="inferred from homology"/>
<evidence type="ECO:0000256" key="3">
    <source>
        <dbReference type="ARBA" id="ARBA00022692"/>
    </source>
</evidence>
<evidence type="ECO:0000259" key="7">
    <source>
        <dbReference type="Pfam" id="PF15982"/>
    </source>
</evidence>
<protein>
    <recommendedName>
        <fullName evidence="7">Transmembrane protein 135 N-terminal domain-containing protein</fullName>
    </recommendedName>
</protein>
<dbReference type="PANTHER" id="PTHR12459">
    <property type="entry name" value="TRANSMEMBRANE PROTEIN 135-RELATED"/>
    <property type="match status" value="1"/>
</dbReference>
<feature type="transmembrane region" description="Helical" evidence="6">
    <location>
        <begin position="317"/>
        <end position="340"/>
    </location>
</feature>
<dbReference type="PANTHER" id="PTHR12459:SF15">
    <property type="entry name" value="TRANSMEMBRANE PROTEIN 135"/>
    <property type="match status" value="1"/>
</dbReference>
<name>A0A016TQR2_9BILA</name>
<feature type="transmembrane region" description="Helical" evidence="6">
    <location>
        <begin position="285"/>
        <end position="305"/>
    </location>
</feature>
<dbReference type="InterPro" id="IPR026749">
    <property type="entry name" value="Tmem135"/>
</dbReference>